<evidence type="ECO:0000313" key="4">
    <source>
        <dbReference type="Proteomes" id="UP000294558"/>
    </source>
</evidence>
<dbReference type="FunFam" id="1.10.287.1080:FF:000003">
    <property type="entry name" value="Nucleoside triphosphate pyrophosphohydrolase"/>
    <property type="match status" value="1"/>
</dbReference>
<feature type="domain" description="NTP pyrophosphohydrolase MazG-like" evidence="2">
    <location>
        <begin position="393"/>
        <end position="455"/>
    </location>
</feature>
<dbReference type="GO" id="GO:0047429">
    <property type="term" value="F:nucleoside triphosphate diphosphatase activity"/>
    <property type="evidence" value="ECO:0007669"/>
    <property type="project" value="InterPro"/>
</dbReference>
<dbReference type="InterPro" id="IPR004518">
    <property type="entry name" value="MazG-like_dom"/>
</dbReference>
<dbReference type="GO" id="GO:0032259">
    <property type="term" value="P:methylation"/>
    <property type="evidence" value="ECO:0007669"/>
    <property type="project" value="UniProtKB-KW"/>
</dbReference>
<dbReference type="GO" id="GO:0046061">
    <property type="term" value="P:dATP catabolic process"/>
    <property type="evidence" value="ECO:0007669"/>
    <property type="project" value="TreeGrafter"/>
</dbReference>
<dbReference type="GO" id="GO:0046081">
    <property type="term" value="P:dUTP catabolic process"/>
    <property type="evidence" value="ECO:0007669"/>
    <property type="project" value="TreeGrafter"/>
</dbReference>
<keyword evidence="3" id="KW-0489">Methyltransferase</keyword>
<organism evidence="3 4">
    <name type="scientific">Ilumatobacter fluminis</name>
    <dbReference type="NCBI Taxonomy" id="467091"/>
    <lineage>
        <taxon>Bacteria</taxon>
        <taxon>Bacillati</taxon>
        <taxon>Actinomycetota</taxon>
        <taxon>Acidimicrobiia</taxon>
        <taxon>Acidimicrobiales</taxon>
        <taxon>Ilumatobacteraceae</taxon>
        <taxon>Ilumatobacter</taxon>
    </lineage>
</organism>
<name>A0A4R7HX08_9ACTN</name>
<dbReference type="Gene3D" id="1.10.287.1080">
    <property type="entry name" value="MazG-like"/>
    <property type="match status" value="2"/>
</dbReference>
<dbReference type="GO" id="GO:0008168">
    <property type="term" value="F:methyltransferase activity"/>
    <property type="evidence" value="ECO:0007669"/>
    <property type="project" value="UniProtKB-KW"/>
</dbReference>
<dbReference type="NCBIfam" id="TIGR00444">
    <property type="entry name" value="mazG"/>
    <property type="match status" value="1"/>
</dbReference>
<dbReference type="InterPro" id="IPR000878">
    <property type="entry name" value="4pyrrol_Mease"/>
</dbReference>
<gene>
    <name evidence="3" type="ORF">BDK89_1154</name>
</gene>
<dbReference type="InterPro" id="IPR048011">
    <property type="entry name" value="NTP-PPase_MazG-like_C"/>
</dbReference>
<dbReference type="EMBL" id="SOAU01000001">
    <property type="protein sequence ID" value="TDT15581.1"/>
    <property type="molecule type" value="Genomic_DNA"/>
</dbReference>
<keyword evidence="4" id="KW-1185">Reference proteome</keyword>
<reference evidence="3 4" key="1">
    <citation type="submission" date="2019-03" db="EMBL/GenBank/DDBJ databases">
        <title>Sequencing the genomes of 1000 actinobacteria strains.</title>
        <authorList>
            <person name="Klenk H.-P."/>
        </authorList>
    </citation>
    <scope>NUCLEOTIDE SEQUENCE [LARGE SCALE GENOMIC DNA]</scope>
    <source>
        <strain evidence="3 4">DSM 18936</strain>
    </source>
</reference>
<dbReference type="RefSeq" id="WP_133868019.1">
    <property type="nucleotide sequence ID" value="NZ_SOAU01000001.1"/>
</dbReference>
<dbReference type="Proteomes" id="UP000294558">
    <property type="component" value="Unassembled WGS sequence"/>
</dbReference>
<dbReference type="GO" id="GO:0046047">
    <property type="term" value="P:TTP catabolic process"/>
    <property type="evidence" value="ECO:0007669"/>
    <property type="project" value="TreeGrafter"/>
</dbReference>
<dbReference type="NCBIfam" id="NF007113">
    <property type="entry name" value="PRK09562.1"/>
    <property type="match status" value="1"/>
</dbReference>
<dbReference type="InterPro" id="IPR048015">
    <property type="entry name" value="NTP-PPase_MazG-like_N"/>
</dbReference>
<protein>
    <submittedName>
        <fullName evidence="3">Tetrapyrrole methylase family protein/MazG family protein</fullName>
    </submittedName>
</protein>
<evidence type="ECO:0000259" key="1">
    <source>
        <dbReference type="Pfam" id="PF00590"/>
    </source>
</evidence>
<dbReference type="GO" id="GO:0006950">
    <property type="term" value="P:response to stress"/>
    <property type="evidence" value="ECO:0007669"/>
    <property type="project" value="UniProtKB-ARBA"/>
</dbReference>
<accession>A0A4R7HX08</accession>
<dbReference type="CDD" id="cd11528">
    <property type="entry name" value="NTP-PPase_MazG_Nterm"/>
    <property type="match status" value="1"/>
</dbReference>
<comment type="caution">
    <text evidence="3">The sequence shown here is derived from an EMBL/GenBank/DDBJ whole genome shotgun (WGS) entry which is preliminary data.</text>
</comment>
<dbReference type="Pfam" id="PF03819">
    <property type="entry name" value="MazG"/>
    <property type="match status" value="2"/>
</dbReference>
<evidence type="ECO:0000313" key="3">
    <source>
        <dbReference type="EMBL" id="TDT15581.1"/>
    </source>
</evidence>
<dbReference type="GO" id="GO:0046052">
    <property type="term" value="P:UTP catabolic process"/>
    <property type="evidence" value="ECO:0007669"/>
    <property type="project" value="TreeGrafter"/>
</dbReference>
<dbReference type="InterPro" id="IPR035996">
    <property type="entry name" value="4pyrrol_Methylase_sf"/>
</dbReference>
<dbReference type="Gene3D" id="3.40.1010.10">
    <property type="entry name" value="Cobalt-precorrin-4 Transmethylase, Domain 1"/>
    <property type="match status" value="1"/>
</dbReference>
<keyword evidence="3" id="KW-0808">Transferase</keyword>
<dbReference type="GO" id="GO:0006203">
    <property type="term" value="P:dGTP catabolic process"/>
    <property type="evidence" value="ECO:0007669"/>
    <property type="project" value="TreeGrafter"/>
</dbReference>
<feature type="domain" description="Tetrapyrrole methylase" evidence="1">
    <location>
        <begin position="7"/>
        <end position="206"/>
    </location>
</feature>
<sequence length="484" mass="53479">MNGDRPRIVIVGLGPGGEQHVTTETLTAIERADHRFLRTAVHPSAHLVPDPITFDDVYESADAFDDVYHEIARRLIAAADVDGEILYAVPGSPLVLERTVRYLRDQHEVAIEILPAVSFLDVAWARLGIDPVETGVTLIDGHEFATAAADANGAVLVAHAHANWVLSEIKLSVDDPSGALDDMPAVLLQSLGTPDERIVATTWSEIDRTVEADHLTSLYLPEFRAGPGAGYVRFHQLARTLREQCPWDIEQTHQTLVPFLIEESYEVVDAIQALDPDDPTTDEELIEELGDLLYQIEFHATIAEQEGRFTIDDVTTGIHDKLVRRHPHVFATTEVEDSEDVAANWEAIKRAEKGRTSVFDGVPSSLPSLSYAHQVQRKAAKVGFDWPDVHGAVPKIAEETDEVMAAHADDDADATADEIGDLLFAVVNVARHLGVEPEAALRAASNKFRHRFEQVESLAREREIDLRDAGLDTLDALWDEIKQR</sequence>
<dbReference type="PANTHER" id="PTHR30522">
    <property type="entry name" value="NUCLEOSIDE TRIPHOSPHATE PYROPHOSPHOHYDROLASE"/>
    <property type="match status" value="1"/>
</dbReference>
<dbReference type="PANTHER" id="PTHR30522:SF0">
    <property type="entry name" value="NUCLEOSIDE TRIPHOSPHATE PYROPHOSPHOHYDROLASE"/>
    <property type="match status" value="1"/>
</dbReference>
<dbReference type="SUPFAM" id="SSF53790">
    <property type="entry name" value="Tetrapyrrole methylase"/>
    <property type="match status" value="1"/>
</dbReference>
<dbReference type="SUPFAM" id="SSF101386">
    <property type="entry name" value="all-alpha NTP pyrophosphatases"/>
    <property type="match status" value="2"/>
</dbReference>
<dbReference type="CDD" id="cd11723">
    <property type="entry name" value="YabN_N_like"/>
    <property type="match status" value="1"/>
</dbReference>
<dbReference type="FunFam" id="1.10.287.1080:FF:000001">
    <property type="entry name" value="Nucleoside triphosphate pyrophosphohydrolase"/>
    <property type="match status" value="1"/>
</dbReference>
<dbReference type="AlphaFoldDB" id="A0A4R7HX08"/>
<proteinExistence type="predicted"/>
<dbReference type="InterPro" id="IPR011551">
    <property type="entry name" value="NTP_PyrPHydrolase_MazG"/>
</dbReference>
<dbReference type="CDD" id="cd11529">
    <property type="entry name" value="NTP-PPase_MazG_Cterm"/>
    <property type="match status" value="1"/>
</dbReference>
<feature type="domain" description="NTP pyrophosphohydrolase MazG-like" evidence="2">
    <location>
        <begin position="251"/>
        <end position="330"/>
    </location>
</feature>
<dbReference type="InterPro" id="IPR035013">
    <property type="entry name" value="YabN_N"/>
</dbReference>
<evidence type="ECO:0000259" key="2">
    <source>
        <dbReference type="Pfam" id="PF03819"/>
    </source>
</evidence>
<dbReference type="GO" id="GO:0046076">
    <property type="term" value="P:dTTP catabolic process"/>
    <property type="evidence" value="ECO:0007669"/>
    <property type="project" value="TreeGrafter"/>
</dbReference>
<dbReference type="InterPro" id="IPR014777">
    <property type="entry name" value="4pyrrole_Mease_sub1"/>
</dbReference>
<dbReference type="OrthoDB" id="9808939at2"/>
<dbReference type="Pfam" id="PF00590">
    <property type="entry name" value="TP_methylase"/>
    <property type="match status" value="1"/>
</dbReference>